<evidence type="ECO:0000313" key="4">
    <source>
        <dbReference type="Proteomes" id="UP000280819"/>
    </source>
</evidence>
<dbReference type="InterPro" id="IPR036365">
    <property type="entry name" value="PGBD-like_sf"/>
</dbReference>
<feature type="signal peptide" evidence="1">
    <location>
        <begin position="1"/>
        <end position="20"/>
    </location>
</feature>
<dbReference type="EMBL" id="RQZG01000006">
    <property type="protein sequence ID" value="RRD05458.1"/>
    <property type="molecule type" value="Genomic_DNA"/>
</dbReference>
<proteinExistence type="predicted"/>
<dbReference type="OrthoDB" id="3268648at2"/>
<evidence type="ECO:0000313" key="3">
    <source>
        <dbReference type="EMBL" id="RRD05458.1"/>
    </source>
</evidence>
<evidence type="ECO:0000256" key="1">
    <source>
        <dbReference type="SAM" id="SignalP"/>
    </source>
</evidence>
<keyword evidence="1" id="KW-0732">Signal</keyword>
<name>A0A3P1T871_9ACTN</name>
<dbReference type="AlphaFoldDB" id="A0A3P1T871"/>
<evidence type="ECO:0000259" key="2">
    <source>
        <dbReference type="Pfam" id="PF01471"/>
    </source>
</evidence>
<feature type="chain" id="PRO_5039194739" evidence="1">
    <location>
        <begin position="21"/>
        <end position="353"/>
    </location>
</feature>
<feature type="domain" description="Peptidoglycan binding-like" evidence="2">
    <location>
        <begin position="115"/>
        <end position="163"/>
    </location>
</feature>
<dbReference type="Pfam" id="PF01471">
    <property type="entry name" value="PG_binding_1"/>
    <property type="match status" value="1"/>
</dbReference>
<reference evidence="3 4" key="1">
    <citation type="submission" date="2018-11" db="EMBL/GenBank/DDBJ databases">
        <title>Genomes From Bacteria Associated with the Canine Oral Cavity: a Test Case for Automated Genome-Based Taxonomic Assignment.</title>
        <authorList>
            <person name="Coil D.A."/>
            <person name="Jospin G."/>
            <person name="Darling A.E."/>
            <person name="Wallis C."/>
            <person name="Davis I.J."/>
            <person name="Harris S."/>
            <person name="Eisen J.A."/>
            <person name="Holcombe L.J."/>
            <person name="O'Flynn C."/>
        </authorList>
    </citation>
    <scope>NUCLEOTIDE SEQUENCE [LARGE SCALE GENOMIC DNA]</scope>
    <source>
        <strain evidence="3 4">OH887_COT-365</strain>
    </source>
</reference>
<dbReference type="InterPro" id="IPR002477">
    <property type="entry name" value="Peptidoglycan-bd-like"/>
</dbReference>
<dbReference type="SUPFAM" id="SSF47090">
    <property type="entry name" value="PGBD-like"/>
    <property type="match status" value="1"/>
</dbReference>
<protein>
    <submittedName>
        <fullName evidence="3">Peptidoglycan-binding protein</fullName>
    </submittedName>
</protein>
<accession>A0A3P1T871</accession>
<gene>
    <name evidence="3" type="ORF">EII34_06935</name>
</gene>
<dbReference type="InterPro" id="IPR036366">
    <property type="entry name" value="PGBDSf"/>
</dbReference>
<dbReference type="RefSeq" id="WP_124844283.1">
    <property type="nucleotide sequence ID" value="NZ_RQZG01000006.1"/>
</dbReference>
<dbReference type="Proteomes" id="UP000280819">
    <property type="component" value="Unassembled WGS sequence"/>
</dbReference>
<sequence>MKKAIFAGAVALAAAAGFWAGRVTLAPPQATGQADDSSVTVEVVEKELGRVLTLSTTVERASAPAAVNRLDGTVTSVGPGGEVTNGDVLYAVNGVAVRVIAGTTPFHRPLGEGDSGPDVAQVQAALVVAGHTTEAPDGQWRSSTTAAMRAWQKAAGQPETGTMNLGELVAVPTLPTQVSLDTSILWPGAPVAGGEVVVRAMSGDPTFAMVLTPQQAELVPPQTTVKVRHGDHAWEGITGEHIPNDQGVSVPITAQDGTLLCGDQCAALPGKANLLTDVQIIPPETGPVVPVAALTTQPDATTTVTVVTSSGDEQRTVTIRTVAEGLTVVDGVNPGEQVRVLGSSNPTPEASPS</sequence>
<dbReference type="Gene3D" id="1.10.101.10">
    <property type="entry name" value="PGBD-like superfamily/PGBD"/>
    <property type="match status" value="1"/>
</dbReference>
<comment type="caution">
    <text evidence="3">The sequence shown here is derived from an EMBL/GenBank/DDBJ whole genome shotgun (WGS) entry which is preliminary data.</text>
</comment>
<organism evidence="3 4">
    <name type="scientific">Arachnia propionica</name>
    <dbReference type="NCBI Taxonomy" id="1750"/>
    <lineage>
        <taxon>Bacteria</taxon>
        <taxon>Bacillati</taxon>
        <taxon>Actinomycetota</taxon>
        <taxon>Actinomycetes</taxon>
        <taxon>Propionibacteriales</taxon>
        <taxon>Propionibacteriaceae</taxon>
        <taxon>Arachnia</taxon>
    </lineage>
</organism>